<evidence type="ECO:0000313" key="4">
    <source>
        <dbReference type="EMBL" id="MQO04159.1"/>
    </source>
</evidence>
<evidence type="ECO:0000313" key="9">
    <source>
        <dbReference type="Proteomes" id="UP000390763"/>
    </source>
</evidence>
<evidence type="ECO:0000313" key="5">
    <source>
        <dbReference type="EMBL" id="MQO56694.1"/>
    </source>
</evidence>
<dbReference type="AlphaFoldDB" id="A0A414YF84"/>
<dbReference type="Proteomes" id="UP000390763">
    <property type="component" value="Unassembled WGS sequence"/>
</dbReference>
<organism evidence="6 7">
    <name type="scientific">Segatella copri</name>
    <dbReference type="NCBI Taxonomy" id="165179"/>
    <lineage>
        <taxon>Bacteria</taxon>
        <taxon>Pseudomonadati</taxon>
        <taxon>Bacteroidota</taxon>
        <taxon>Bacteroidia</taxon>
        <taxon>Bacteroidales</taxon>
        <taxon>Prevotellaceae</taxon>
        <taxon>Segatella</taxon>
    </lineage>
</organism>
<dbReference type="Proteomes" id="UP000358159">
    <property type="component" value="Unassembled WGS sequence"/>
</dbReference>
<protein>
    <submittedName>
        <fullName evidence="6">HEPN domain-containing protein</fullName>
    </submittedName>
</protein>
<dbReference type="EMBL" id="VZAZ01000068">
    <property type="protein sequence ID" value="MQO56694.1"/>
    <property type="molecule type" value="Genomic_DNA"/>
</dbReference>
<feature type="domain" description="HEPN" evidence="2">
    <location>
        <begin position="12"/>
        <end position="126"/>
    </location>
</feature>
<evidence type="ECO:0000313" key="7">
    <source>
        <dbReference type="Proteomes" id="UP000284548"/>
    </source>
</evidence>
<comment type="caution">
    <text evidence="6">The sequence shown here is derived from an EMBL/GenBank/DDBJ whole genome shotgun (WGS) entry which is preliminary data.</text>
</comment>
<dbReference type="PANTHER" id="PTHR36565:SF1">
    <property type="entry name" value="UPF0332 PROTEIN TM_1000"/>
    <property type="match status" value="1"/>
</dbReference>
<comment type="similarity">
    <text evidence="1">Belongs to the UPF0332 family.</text>
</comment>
<sequence length="132" mass="15441">MLESQQRRDLVRYRIEKAYKSFEEAKGVAKLKFWNLTGNRLYYTVFHMASALLLDKGFTAKTHAGVIHLVGEKFIATGLLDRTYGKLFSRLYELRQSGDYDDTFDATEEEVLPYFEKVENFIKDMEALITHK</sequence>
<reference evidence="3" key="3">
    <citation type="submission" date="2022-11" db="EMBL/GenBank/DDBJ databases">
        <title>Genomic repertoires linked with pathogenic potency of arthritogenic Prevotella copri isolated from the gut of rheumatoid arthritis patients.</title>
        <authorList>
            <person name="Nii T."/>
            <person name="Maeda Y."/>
            <person name="Motooka D."/>
            <person name="Naito M."/>
            <person name="Matsumoto Y."/>
            <person name="Ogawa T."/>
            <person name="Oguro-Igashira E."/>
            <person name="Kishikawa T."/>
            <person name="Yamashita M."/>
            <person name="Koizumi S."/>
            <person name="Kurakawa T."/>
            <person name="Okumura R."/>
            <person name="Kayama H."/>
            <person name="Murakami M."/>
            <person name="Sakaguchi T."/>
            <person name="Das B."/>
            <person name="Nakamura S."/>
            <person name="Okada Y."/>
            <person name="Kumanogoh A."/>
            <person name="Takeda K."/>
        </authorList>
    </citation>
    <scope>NUCLEOTIDE SEQUENCE</scope>
    <source>
        <strain evidence="3">H105_2-2</strain>
    </source>
</reference>
<evidence type="ECO:0000313" key="3">
    <source>
        <dbReference type="EMBL" id="MCW4136598.1"/>
    </source>
</evidence>
<dbReference type="PANTHER" id="PTHR36565">
    <property type="entry name" value="UPF0332 PROTEIN TM_1000"/>
    <property type="match status" value="1"/>
</dbReference>
<dbReference type="EMBL" id="VZBT01000067">
    <property type="protein sequence ID" value="MQO04159.1"/>
    <property type="molecule type" value="Genomic_DNA"/>
</dbReference>
<dbReference type="Pfam" id="PF05168">
    <property type="entry name" value="HEPN"/>
    <property type="match status" value="1"/>
</dbReference>
<reference evidence="8 9" key="2">
    <citation type="submission" date="2019-09" db="EMBL/GenBank/DDBJ databases">
        <title>Distinct polysaccharide growth profiles of human intestinal Prevotella copri isolates.</title>
        <authorList>
            <person name="Fehlner-Peach H."/>
            <person name="Magnabosco C."/>
            <person name="Raghavan V."/>
            <person name="Scher J.U."/>
            <person name="Tett A."/>
            <person name="Cox L.M."/>
            <person name="Gottsegen C."/>
            <person name="Watters A."/>
            <person name="Wiltshire- Gordon J.D."/>
            <person name="Segata N."/>
            <person name="Bonneau R."/>
            <person name="Littman D.R."/>
        </authorList>
    </citation>
    <scope>NUCLEOTIDE SEQUENCE [LARGE SCALE GENOMIC DNA]</scope>
    <source>
        <strain evidence="5 8">BVe41219</strain>
        <strain evidence="9">iAK279</strain>
    </source>
</reference>
<dbReference type="InterPro" id="IPR007842">
    <property type="entry name" value="HEPN_dom"/>
</dbReference>
<evidence type="ECO:0000313" key="6">
    <source>
        <dbReference type="EMBL" id="RHH84798.1"/>
    </source>
</evidence>
<dbReference type="InterPro" id="IPR052226">
    <property type="entry name" value="UPF0332_toxin"/>
</dbReference>
<reference evidence="6 7" key="1">
    <citation type="submission" date="2018-08" db="EMBL/GenBank/DDBJ databases">
        <title>A genome reference for cultivated species of the human gut microbiota.</title>
        <authorList>
            <person name="Zou Y."/>
            <person name="Xue W."/>
            <person name="Luo G."/>
        </authorList>
    </citation>
    <scope>NUCLEOTIDE SEQUENCE [LARGE SCALE GENOMIC DNA]</scope>
    <source>
        <strain evidence="6 7">AM16-54</strain>
    </source>
</reference>
<evidence type="ECO:0000313" key="8">
    <source>
        <dbReference type="Proteomes" id="UP000358159"/>
    </source>
</evidence>
<name>A0A414YF84_9BACT</name>
<dbReference type="RefSeq" id="WP_118253543.1">
    <property type="nucleotide sequence ID" value="NZ_CP137557.1"/>
</dbReference>
<evidence type="ECO:0000259" key="2">
    <source>
        <dbReference type="Pfam" id="PF05168"/>
    </source>
</evidence>
<reference evidence="4" key="4">
    <citation type="submission" date="2023-10" db="EMBL/GenBank/DDBJ databases">
        <title>Distinct polysaccharide growth profiles of human intestinal Prevotella copri isolates.</title>
        <authorList>
            <person name="Fehlner-Peach H."/>
            <person name="Magnabosco C."/>
            <person name="Raghavan V."/>
            <person name="Scher J.U."/>
            <person name="Tett A."/>
            <person name="Cox L.M."/>
            <person name="Gottsegen C."/>
            <person name="Watters A."/>
            <person name="Wiltshire- Gordon J.D."/>
            <person name="Segata N."/>
            <person name="Bonneau R."/>
            <person name="Littman D.R."/>
        </authorList>
    </citation>
    <scope>NUCLEOTIDE SEQUENCE</scope>
    <source>
        <strain evidence="4">IAK279</strain>
    </source>
</reference>
<dbReference type="Gene3D" id="1.20.120.330">
    <property type="entry name" value="Nucleotidyltransferases domain 2"/>
    <property type="match status" value="1"/>
</dbReference>
<dbReference type="EMBL" id="JAPDVD010000001">
    <property type="protein sequence ID" value="MCW4136598.1"/>
    <property type="molecule type" value="Genomic_DNA"/>
</dbReference>
<gene>
    <name evidence="6" type="ORF">DW192_02130</name>
    <name evidence="5" type="ORF">F7D42_13525</name>
    <name evidence="4" type="ORF">F7D62_08580</name>
    <name evidence="3" type="ORF">ONT01_02165</name>
</gene>
<evidence type="ECO:0000256" key="1">
    <source>
        <dbReference type="ARBA" id="ARBA00038248"/>
    </source>
</evidence>
<dbReference type="Proteomes" id="UP001208620">
    <property type="component" value="Unassembled WGS sequence"/>
</dbReference>
<accession>A0A414YF84</accession>
<dbReference type="EMBL" id="QRKB01000002">
    <property type="protein sequence ID" value="RHH84798.1"/>
    <property type="molecule type" value="Genomic_DNA"/>
</dbReference>
<proteinExistence type="inferred from homology"/>
<dbReference type="Proteomes" id="UP000284548">
    <property type="component" value="Unassembled WGS sequence"/>
</dbReference>